<dbReference type="RefSeq" id="WP_379849938.1">
    <property type="nucleotide sequence ID" value="NZ_JBHSMA010000012.1"/>
</dbReference>
<keyword evidence="1" id="KW-0597">Phosphoprotein</keyword>
<sequence length="269" mass="30717">MTILLIEDEEATARRLRRMVQDVEPTAVVVGTTVSVEESVEWLQTHPKPDLVLMDIELADGQSFEIFNRVAVTSPVIFTTAYDEYAIKAFRVNSIDYLLKPVKEDDLRNALGKLQRMREALLEQPDGLKASLASLLQKMAASAEGNSASPTANAGQVYRDRFLVKQGQRLFSVSLDEVAYFFSRNKLSFLKTRDEHEWMVDYTMDELSAMLNPKRFFRLNRQIIAELRAIDKVNLYFNGKLKVGLRPVFDEEVIVSREKAGEFKSWLGE</sequence>
<dbReference type="InterPro" id="IPR011006">
    <property type="entry name" value="CheY-like_superfamily"/>
</dbReference>
<evidence type="ECO:0000256" key="1">
    <source>
        <dbReference type="PROSITE-ProRule" id="PRU00169"/>
    </source>
</evidence>
<dbReference type="Pfam" id="PF00072">
    <property type="entry name" value="Response_reg"/>
    <property type="match status" value="1"/>
</dbReference>
<evidence type="ECO:0000259" key="2">
    <source>
        <dbReference type="PROSITE" id="PS50110"/>
    </source>
</evidence>
<keyword evidence="5" id="KW-1185">Reference proteome</keyword>
<reference evidence="5" key="1">
    <citation type="journal article" date="2019" name="Int. J. Syst. Evol. Microbiol.">
        <title>The Global Catalogue of Microorganisms (GCM) 10K type strain sequencing project: providing services to taxonomists for standard genome sequencing and annotation.</title>
        <authorList>
            <consortium name="The Broad Institute Genomics Platform"/>
            <consortium name="The Broad Institute Genome Sequencing Center for Infectious Disease"/>
            <person name="Wu L."/>
            <person name="Ma J."/>
        </authorList>
    </citation>
    <scope>NUCLEOTIDE SEQUENCE [LARGE SCALE GENOMIC DNA]</scope>
    <source>
        <strain evidence="5">CCUG 55250</strain>
    </source>
</reference>
<gene>
    <name evidence="4" type="ORF">ACFPMF_24130</name>
</gene>
<dbReference type="PANTHER" id="PTHR37299:SF1">
    <property type="entry name" value="STAGE 0 SPORULATION PROTEIN A HOMOLOG"/>
    <property type="match status" value="1"/>
</dbReference>
<dbReference type="Gene3D" id="3.40.50.2300">
    <property type="match status" value="1"/>
</dbReference>
<evidence type="ECO:0000259" key="3">
    <source>
        <dbReference type="PROSITE" id="PS50930"/>
    </source>
</evidence>
<protein>
    <submittedName>
        <fullName evidence="4">LytR/AlgR family response regulator transcription factor</fullName>
    </submittedName>
</protein>
<dbReference type="EMBL" id="JBHSMA010000012">
    <property type="protein sequence ID" value="MFC5412435.1"/>
    <property type="molecule type" value="Genomic_DNA"/>
</dbReference>
<comment type="caution">
    <text evidence="4">The sequence shown here is derived from an EMBL/GenBank/DDBJ whole genome shotgun (WGS) entry which is preliminary data.</text>
</comment>
<dbReference type="SUPFAM" id="SSF52172">
    <property type="entry name" value="CheY-like"/>
    <property type="match status" value="1"/>
</dbReference>
<organism evidence="4 5">
    <name type="scientific">Larkinella bovis</name>
    <dbReference type="NCBI Taxonomy" id="683041"/>
    <lineage>
        <taxon>Bacteria</taxon>
        <taxon>Pseudomonadati</taxon>
        <taxon>Bacteroidota</taxon>
        <taxon>Cytophagia</taxon>
        <taxon>Cytophagales</taxon>
        <taxon>Spirosomataceae</taxon>
        <taxon>Larkinella</taxon>
    </lineage>
</organism>
<feature type="modified residue" description="4-aspartylphosphate" evidence="1">
    <location>
        <position position="55"/>
    </location>
</feature>
<dbReference type="PANTHER" id="PTHR37299">
    <property type="entry name" value="TRANSCRIPTIONAL REGULATOR-RELATED"/>
    <property type="match status" value="1"/>
</dbReference>
<feature type="domain" description="HTH LytTR-type" evidence="3">
    <location>
        <begin position="162"/>
        <end position="269"/>
    </location>
</feature>
<proteinExistence type="predicted"/>
<dbReference type="Pfam" id="PF04397">
    <property type="entry name" value="LytTR"/>
    <property type="match status" value="1"/>
</dbReference>
<dbReference type="PROSITE" id="PS50110">
    <property type="entry name" value="RESPONSE_REGULATORY"/>
    <property type="match status" value="1"/>
</dbReference>
<dbReference type="Gene3D" id="2.40.50.1020">
    <property type="entry name" value="LytTr DNA-binding domain"/>
    <property type="match status" value="1"/>
</dbReference>
<dbReference type="Proteomes" id="UP001596106">
    <property type="component" value="Unassembled WGS sequence"/>
</dbReference>
<dbReference type="InterPro" id="IPR001789">
    <property type="entry name" value="Sig_transdc_resp-reg_receiver"/>
</dbReference>
<feature type="domain" description="Response regulatory" evidence="2">
    <location>
        <begin position="2"/>
        <end position="115"/>
    </location>
</feature>
<dbReference type="SMART" id="SM00850">
    <property type="entry name" value="LytTR"/>
    <property type="match status" value="1"/>
</dbReference>
<dbReference type="PROSITE" id="PS50930">
    <property type="entry name" value="HTH_LYTTR"/>
    <property type="match status" value="1"/>
</dbReference>
<name>A0ABW0IG16_9BACT</name>
<dbReference type="InterPro" id="IPR007492">
    <property type="entry name" value="LytTR_DNA-bd_dom"/>
</dbReference>
<accession>A0ABW0IG16</accession>
<evidence type="ECO:0000313" key="4">
    <source>
        <dbReference type="EMBL" id="MFC5412435.1"/>
    </source>
</evidence>
<evidence type="ECO:0000313" key="5">
    <source>
        <dbReference type="Proteomes" id="UP001596106"/>
    </source>
</evidence>
<dbReference type="InterPro" id="IPR046947">
    <property type="entry name" value="LytR-like"/>
</dbReference>
<dbReference type="SMART" id="SM00448">
    <property type="entry name" value="REC"/>
    <property type="match status" value="1"/>
</dbReference>